<keyword evidence="1" id="KW-0732">Signal</keyword>
<comment type="caution">
    <text evidence="2">The sequence shown here is derived from an EMBL/GenBank/DDBJ whole genome shotgun (WGS) entry which is preliminary data.</text>
</comment>
<organism evidence="2 3">
    <name type="scientific">Octadecabacter dasysiphoniae</name>
    <dbReference type="NCBI Taxonomy" id="2909341"/>
    <lineage>
        <taxon>Bacteria</taxon>
        <taxon>Pseudomonadati</taxon>
        <taxon>Pseudomonadota</taxon>
        <taxon>Alphaproteobacteria</taxon>
        <taxon>Rhodobacterales</taxon>
        <taxon>Roseobacteraceae</taxon>
        <taxon>Octadecabacter</taxon>
    </lineage>
</organism>
<feature type="signal peptide" evidence="1">
    <location>
        <begin position="1"/>
        <end position="29"/>
    </location>
</feature>
<dbReference type="InterPro" id="IPR010869">
    <property type="entry name" value="DUF1501"/>
</dbReference>
<sequence>MDRRRFLIGGAALGCSAAASPLVTPVAMAAAPWDARLVVVILRGAMDGLDVIQPYGDADLAALRPTLLTGEAGEATDLDGFYALNRHFEPLMGLWNAGQFGAVHAVSTPYRDKRSHFDGQDILEAGLPDLSGGGLRDGWLNRMLQVVPGLEPEVAFAIGREQMLVLAGDAPASRWSPDARLQISSNARQLLNVVHHDDPLFRDASAAAIEIAEQISLQGDVDAQTEDMMAQSPMMEAVQSNGEHVKIAEFAASRLRGDTRIASFSINGWDTHARQGNTLGRGARALNDTILTLRAGLGPVWDKTAVLCLTEFGRTARENGSLGTDHGTGGAMLYAGGALRGGQVIGEWPGLAEGDLYDQRDLLPTRDVRDYAAWVMRGLIGLDQSTLEQAIFPGLQMGPNPGLVL</sequence>
<dbReference type="EMBL" id="JAKGAQ010000004">
    <property type="protein sequence ID" value="MCF2872432.1"/>
    <property type="molecule type" value="Genomic_DNA"/>
</dbReference>
<name>A0ABS9CZE3_9RHOB</name>
<gene>
    <name evidence="2" type="ORF">L0664_15260</name>
</gene>
<evidence type="ECO:0000313" key="3">
    <source>
        <dbReference type="Proteomes" id="UP001200557"/>
    </source>
</evidence>
<proteinExistence type="predicted"/>
<dbReference type="RefSeq" id="WP_235226759.1">
    <property type="nucleotide sequence ID" value="NZ_JAKGAQ010000004.1"/>
</dbReference>
<evidence type="ECO:0000256" key="1">
    <source>
        <dbReference type="SAM" id="SignalP"/>
    </source>
</evidence>
<dbReference type="InterPro" id="IPR006311">
    <property type="entry name" value="TAT_signal"/>
</dbReference>
<protein>
    <submittedName>
        <fullName evidence="2">DUF1501 domain-containing protein</fullName>
    </submittedName>
</protein>
<evidence type="ECO:0000313" key="2">
    <source>
        <dbReference type="EMBL" id="MCF2872432.1"/>
    </source>
</evidence>
<feature type="chain" id="PRO_5045955886" evidence="1">
    <location>
        <begin position="30"/>
        <end position="405"/>
    </location>
</feature>
<dbReference type="PROSITE" id="PS51318">
    <property type="entry name" value="TAT"/>
    <property type="match status" value="1"/>
</dbReference>
<dbReference type="PANTHER" id="PTHR43737:SF1">
    <property type="entry name" value="DUF1501 DOMAIN-CONTAINING PROTEIN"/>
    <property type="match status" value="1"/>
</dbReference>
<dbReference type="Proteomes" id="UP001200557">
    <property type="component" value="Unassembled WGS sequence"/>
</dbReference>
<dbReference type="Pfam" id="PF07394">
    <property type="entry name" value="DUF1501"/>
    <property type="match status" value="1"/>
</dbReference>
<keyword evidence="3" id="KW-1185">Reference proteome</keyword>
<accession>A0ABS9CZE3</accession>
<reference evidence="2 3" key="1">
    <citation type="submission" date="2022-01" db="EMBL/GenBank/DDBJ databases">
        <title>Octadecabacter sp. nov., isolated from a marine alga.</title>
        <authorList>
            <person name="Jin M.S."/>
            <person name="Kim H.M."/>
            <person name="Han D.M."/>
            <person name="Jung J.J."/>
            <person name="Jeon C.O."/>
        </authorList>
    </citation>
    <scope>NUCLEOTIDE SEQUENCE [LARGE SCALE GENOMIC DNA]</scope>
    <source>
        <strain evidence="2 3">G9-8</strain>
    </source>
</reference>
<dbReference type="PANTHER" id="PTHR43737">
    <property type="entry name" value="BLL7424 PROTEIN"/>
    <property type="match status" value="1"/>
</dbReference>